<dbReference type="AlphaFoldDB" id="S9QEB5"/>
<dbReference type="PATRIC" id="fig|1123360.3.peg.2484"/>
<dbReference type="EMBL" id="AONI01000013">
    <property type="protein sequence ID" value="EPX78277.1"/>
    <property type="molecule type" value="Genomic_DNA"/>
</dbReference>
<name>S9QEB5_9RHOB</name>
<dbReference type="GO" id="GO:0015074">
    <property type="term" value="P:DNA integration"/>
    <property type="evidence" value="ECO:0007669"/>
    <property type="project" value="InterPro"/>
</dbReference>
<keyword evidence="3" id="KW-1185">Reference proteome</keyword>
<dbReference type="InterPro" id="IPR036388">
    <property type="entry name" value="WH-like_DNA-bd_sf"/>
</dbReference>
<dbReference type="STRING" id="1123360.thalar_02506"/>
<dbReference type="Gene3D" id="3.30.420.10">
    <property type="entry name" value="Ribonuclease H-like superfamily/Ribonuclease H"/>
    <property type="match status" value="1"/>
</dbReference>
<dbReference type="SUPFAM" id="SSF53098">
    <property type="entry name" value="Ribonuclease H-like"/>
    <property type="match status" value="1"/>
</dbReference>
<dbReference type="Gene3D" id="1.10.10.10">
    <property type="entry name" value="Winged helix-like DNA-binding domain superfamily/Winged helix DNA-binding domain"/>
    <property type="match status" value="1"/>
</dbReference>
<dbReference type="PANTHER" id="PTHR46889">
    <property type="entry name" value="TRANSPOSASE INSF FOR INSERTION SEQUENCE IS3B-RELATED"/>
    <property type="match status" value="1"/>
</dbReference>
<protein>
    <submittedName>
        <fullName evidence="2">Mobile element protein</fullName>
    </submittedName>
</protein>
<comment type="caution">
    <text evidence="2">The sequence shown here is derived from an EMBL/GenBank/DDBJ whole genome shotgun (WGS) entry which is preliminary data.</text>
</comment>
<proteinExistence type="predicted"/>
<reference evidence="3" key="1">
    <citation type="journal article" date="2013" name="Stand. Genomic Sci.">
        <title>Genome sequence of the Litoreibacter arenae type strain (DSM 19593(T)), a member of the Roseobacter clade isolated from sea sand.</title>
        <authorList>
            <person name="Riedel T."/>
            <person name="Fiebig A."/>
            <person name="Petersen J."/>
            <person name="Gronow S."/>
            <person name="Kyrpides N.C."/>
            <person name="Goker M."/>
            <person name="Klenk H.P."/>
        </authorList>
    </citation>
    <scope>NUCLEOTIDE SEQUENCE [LARGE SCALE GENOMIC DNA]</scope>
    <source>
        <strain evidence="3">DSM 19593</strain>
    </source>
</reference>
<dbReference type="eggNOG" id="COG2963">
    <property type="taxonomic scope" value="Bacteria"/>
</dbReference>
<dbReference type="InterPro" id="IPR001584">
    <property type="entry name" value="Integrase_cat-core"/>
</dbReference>
<dbReference type="PANTHER" id="PTHR46889:SF4">
    <property type="entry name" value="TRANSPOSASE INSO FOR INSERTION SEQUENCE ELEMENT IS911B-RELATED"/>
    <property type="match status" value="1"/>
</dbReference>
<dbReference type="HOGENOM" id="CLU_027402_10_0_5"/>
<dbReference type="SUPFAM" id="SSF48295">
    <property type="entry name" value="TrpR-like"/>
    <property type="match status" value="1"/>
</dbReference>
<dbReference type="InterPro" id="IPR010921">
    <property type="entry name" value="Trp_repressor/repl_initiator"/>
</dbReference>
<dbReference type="InterPro" id="IPR012337">
    <property type="entry name" value="RNaseH-like_sf"/>
</dbReference>
<dbReference type="Pfam" id="PF00665">
    <property type="entry name" value="rve"/>
    <property type="match status" value="1"/>
</dbReference>
<evidence type="ECO:0000313" key="2">
    <source>
        <dbReference type="EMBL" id="EPX78277.1"/>
    </source>
</evidence>
<dbReference type="Pfam" id="PF13565">
    <property type="entry name" value="HTH_32"/>
    <property type="match status" value="1"/>
</dbReference>
<evidence type="ECO:0000259" key="1">
    <source>
        <dbReference type="PROSITE" id="PS50994"/>
    </source>
</evidence>
<feature type="domain" description="Integrase catalytic" evidence="1">
    <location>
        <begin position="132"/>
        <end position="299"/>
    </location>
</feature>
<evidence type="ECO:0000313" key="3">
    <source>
        <dbReference type="Proteomes" id="UP000015351"/>
    </source>
</evidence>
<accession>S9QEB5</accession>
<dbReference type="GO" id="GO:0043565">
    <property type="term" value="F:sequence-specific DNA binding"/>
    <property type="evidence" value="ECO:0007669"/>
    <property type="project" value="InterPro"/>
</dbReference>
<dbReference type="InterPro" id="IPR050900">
    <property type="entry name" value="Transposase_IS3/IS150/IS904"/>
</dbReference>
<sequence length="326" mass="38163">MRYPASEKIEIIRLVERSHLPAKRTLDKLGIPKTTFYRWCDRYESGGPEALEDRSPRPSRVWNRIPDKVRQRIVDLALNESELSPRELAVRFTDTERYFVSESSVYRLLKEHDLITSPAYVVLKAADEFKDKTTKPNQLWQTDFTYLKVIGWGWFYLSTILDDYSRYIIAWKLCTTMKTTDVTDTLDLALEASGCDQATVLHKPRLLSDNGSSYISGELADWLEDRQMDHVRGAPYHPQTQGKIERWHQTLKNRILLENYYLPGDLTQQIDAFVDHYNHQRYHESLQNLTPADVYFGRGQAILKQRERIKQKTIATRRLLHNKTAA</sequence>
<dbReference type="PROSITE" id="PS50994">
    <property type="entry name" value="INTEGRASE"/>
    <property type="match status" value="1"/>
</dbReference>
<organism evidence="2 3">
    <name type="scientific">Litoreibacter arenae DSM 19593</name>
    <dbReference type="NCBI Taxonomy" id="1123360"/>
    <lineage>
        <taxon>Bacteria</taxon>
        <taxon>Pseudomonadati</taxon>
        <taxon>Pseudomonadota</taxon>
        <taxon>Alphaproteobacteria</taxon>
        <taxon>Rhodobacterales</taxon>
        <taxon>Roseobacteraceae</taxon>
        <taxon>Litoreibacter</taxon>
    </lineage>
</organism>
<dbReference type="eggNOG" id="COG2801">
    <property type="taxonomic scope" value="Bacteria"/>
</dbReference>
<dbReference type="Proteomes" id="UP000015351">
    <property type="component" value="Unassembled WGS sequence"/>
</dbReference>
<dbReference type="InterPro" id="IPR048020">
    <property type="entry name" value="Transpos_IS3"/>
</dbReference>
<dbReference type="NCBIfam" id="NF033516">
    <property type="entry name" value="transpos_IS3"/>
    <property type="match status" value="1"/>
</dbReference>
<gene>
    <name evidence="2" type="ORF">thalar_02506</name>
</gene>
<dbReference type="InterPro" id="IPR036397">
    <property type="entry name" value="RNaseH_sf"/>
</dbReference>